<protein>
    <recommendedName>
        <fullName evidence="1">N-acetyltransferase domain-containing protein</fullName>
    </recommendedName>
</protein>
<dbReference type="Pfam" id="PF00583">
    <property type="entry name" value="Acetyltransf_1"/>
    <property type="match status" value="1"/>
</dbReference>
<dbReference type="PROSITE" id="PS51186">
    <property type="entry name" value="GNAT"/>
    <property type="match status" value="1"/>
</dbReference>
<keyword evidence="3" id="KW-1185">Reference proteome</keyword>
<evidence type="ECO:0000313" key="3">
    <source>
        <dbReference type="Proteomes" id="UP000194664"/>
    </source>
</evidence>
<organism evidence="2 3">
    <name type="scientific">Marivivens niveibacter</name>
    <dbReference type="NCBI Taxonomy" id="1930667"/>
    <lineage>
        <taxon>Bacteria</taxon>
        <taxon>Pseudomonadati</taxon>
        <taxon>Pseudomonadota</taxon>
        <taxon>Alphaproteobacteria</taxon>
        <taxon>Rhodobacterales</taxon>
        <taxon>Paracoccaceae</taxon>
        <taxon>Marivivens group</taxon>
        <taxon>Marivivens</taxon>
    </lineage>
</organism>
<evidence type="ECO:0000313" key="2">
    <source>
        <dbReference type="EMBL" id="OUD10723.1"/>
    </source>
</evidence>
<dbReference type="RefSeq" id="WP_086450370.1">
    <property type="nucleotide sequence ID" value="NZ_MSPP01000001.1"/>
</dbReference>
<dbReference type="InterPro" id="IPR016181">
    <property type="entry name" value="Acyl_CoA_acyltransferase"/>
</dbReference>
<accession>A0A251X3I2</accession>
<dbReference type="EMBL" id="MSPP01000001">
    <property type="protein sequence ID" value="OUD10723.1"/>
    <property type="molecule type" value="Genomic_DNA"/>
</dbReference>
<reference evidence="2 3" key="1">
    <citation type="submission" date="2016-12" db="EMBL/GenBank/DDBJ databases">
        <title>The draft genome sequence of HSLHS2.</title>
        <authorList>
            <person name="Hu D."/>
            <person name="Wang L."/>
            <person name="Shao Z."/>
        </authorList>
    </citation>
    <scope>NUCLEOTIDE SEQUENCE [LARGE SCALE GENOMIC DNA]</scope>
    <source>
        <strain evidence="2">MCCC 1A06712</strain>
    </source>
</reference>
<dbReference type="Gene3D" id="3.40.630.30">
    <property type="match status" value="1"/>
</dbReference>
<comment type="caution">
    <text evidence="2">The sequence shown here is derived from an EMBL/GenBank/DDBJ whole genome shotgun (WGS) entry which is preliminary data.</text>
</comment>
<dbReference type="OrthoDB" id="9805924at2"/>
<dbReference type="Proteomes" id="UP000194664">
    <property type="component" value="Unassembled WGS sequence"/>
</dbReference>
<evidence type="ECO:0000259" key="1">
    <source>
        <dbReference type="PROSITE" id="PS51186"/>
    </source>
</evidence>
<sequence>MTTSITLAGPEALDRVLSLVERYHEECGILSDEVTRKRAIEPLVNGSPMGAIWLIGPQRAPLGYVLVTFGWSVSIGGMEGWVDEAFIRPSVRRRGIGTEVLHSVAVALGQGGVKALHMRLDNPDAGLIVFCEKVGFRRRNNTLVLTDVL</sequence>
<dbReference type="InterPro" id="IPR000182">
    <property type="entry name" value="GNAT_dom"/>
</dbReference>
<feature type="domain" description="N-acetyltransferase" evidence="1">
    <location>
        <begin position="3"/>
        <end position="149"/>
    </location>
</feature>
<gene>
    <name evidence="2" type="ORF">BVC71_04345</name>
</gene>
<proteinExistence type="predicted"/>
<name>A0A251X3I2_9RHOB</name>
<dbReference type="SUPFAM" id="SSF55729">
    <property type="entry name" value="Acyl-CoA N-acyltransferases (Nat)"/>
    <property type="match status" value="1"/>
</dbReference>
<dbReference type="GO" id="GO:0016747">
    <property type="term" value="F:acyltransferase activity, transferring groups other than amino-acyl groups"/>
    <property type="evidence" value="ECO:0007669"/>
    <property type="project" value="InterPro"/>
</dbReference>
<dbReference type="AlphaFoldDB" id="A0A251X3I2"/>